<dbReference type="EMBL" id="CP032452">
    <property type="protein sequence ID" value="QEZ68507.1"/>
    <property type="molecule type" value="Genomic_DNA"/>
</dbReference>
<name>A0A5P3XC00_PARBF</name>
<dbReference type="AlphaFoldDB" id="A0A5P3XC00"/>
<gene>
    <name evidence="2" type="ORF">D4A35_05965</name>
</gene>
<evidence type="ECO:0008006" key="4">
    <source>
        <dbReference type="Google" id="ProtNLM"/>
    </source>
</evidence>
<feature type="transmembrane region" description="Helical" evidence="1">
    <location>
        <begin position="135"/>
        <end position="155"/>
    </location>
</feature>
<sequence>MHTFEKMENNINMNYKDLMSILFISIVVGIPILFFILNSRIHVIVTADIDNKNTEIRVSLRYFFNLINITKTVYPISKPKEEKKNKKNKESKSKSKKVKLQMIQLENLLALYRIVRKVKVSEVYSNLSYGSENINFTSFIYVLINILYGNVSNYFDSEKMYLKVTPCYTQNFIKYKGVLHIRPTMKDIVVLIKGVYKIYIDINIYKKVKYNEECEVDEIGKFNKEYNGYNS</sequence>
<feature type="transmembrane region" description="Helical" evidence="1">
    <location>
        <begin position="21"/>
        <end position="39"/>
    </location>
</feature>
<reference evidence="2 3" key="1">
    <citation type="submission" date="2018-09" db="EMBL/GenBank/DDBJ databases">
        <title>A clostridial neurotoxin that targets Anopheles mosquitoes.</title>
        <authorList>
            <person name="Contreras E."/>
            <person name="Masuyer G."/>
            <person name="Qureshi N."/>
            <person name="Chawla S."/>
            <person name="Lim H.L."/>
            <person name="Chen J."/>
            <person name="Stenmark P."/>
            <person name="Gill S."/>
        </authorList>
    </citation>
    <scope>NUCLEOTIDE SEQUENCE [LARGE SCALE GENOMIC DNA]</scope>
    <source>
        <strain evidence="2 3">Cbm</strain>
    </source>
</reference>
<keyword evidence="1" id="KW-1133">Transmembrane helix</keyword>
<organism evidence="2 3">
    <name type="scientific">Paraclostridium bifermentans</name>
    <name type="common">Clostridium bifermentans</name>
    <dbReference type="NCBI Taxonomy" id="1490"/>
    <lineage>
        <taxon>Bacteria</taxon>
        <taxon>Bacillati</taxon>
        <taxon>Bacillota</taxon>
        <taxon>Clostridia</taxon>
        <taxon>Peptostreptococcales</taxon>
        <taxon>Peptostreptococcaceae</taxon>
        <taxon>Paraclostridium</taxon>
    </lineage>
</organism>
<evidence type="ECO:0000313" key="3">
    <source>
        <dbReference type="Proteomes" id="UP000326961"/>
    </source>
</evidence>
<keyword evidence="1" id="KW-0812">Transmembrane</keyword>
<dbReference type="Proteomes" id="UP000326961">
    <property type="component" value="Chromosome"/>
</dbReference>
<evidence type="ECO:0000313" key="2">
    <source>
        <dbReference type="EMBL" id="QEZ68507.1"/>
    </source>
</evidence>
<accession>A0A5P3XC00</accession>
<evidence type="ECO:0000256" key="1">
    <source>
        <dbReference type="SAM" id="Phobius"/>
    </source>
</evidence>
<protein>
    <recommendedName>
        <fullName evidence="4">DUF2953 domain-containing protein</fullName>
    </recommendedName>
</protein>
<keyword evidence="1" id="KW-0472">Membrane</keyword>
<proteinExistence type="predicted"/>